<comment type="caution">
    <text evidence="1">The sequence shown here is derived from an EMBL/GenBank/DDBJ whole genome shotgun (WGS) entry which is preliminary data.</text>
</comment>
<evidence type="ECO:0008006" key="3">
    <source>
        <dbReference type="Google" id="ProtNLM"/>
    </source>
</evidence>
<gene>
    <name evidence="1" type="ORF">RND81_11G185100</name>
</gene>
<organism evidence="1 2">
    <name type="scientific">Saponaria officinalis</name>
    <name type="common">Common soapwort</name>
    <name type="synonym">Lychnis saponaria</name>
    <dbReference type="NCBI Taxonomy" id="3572"/>
    <lineage>
        <taxon>Eukaryota</taxon>
        <taxon>Viridiplantae</taxon>
        <taxon>Streptophyta</taxon>
        <taxon>Embryophyta</taxon>
        <taxon>Tracheophyta</taxon>
        <taxon>Spermatophyta</taxon>
        <taxon>Magnoliopsida</taxon>
        <taxon>eudicotyledons</taxon>
        <taxon>Gunneridae</taxon>
        <taxon>Pentapetalae</taxon>
        <taxon>Caryophyllales</taxon>
        <taxon>Caryophyllaceae</taxon>
        <taxon>Caryophylleae</taxon>
        <taxon>Saponaria</taxon>
    </lineage>
</organism>
<evidence type="ECO:0000313" key="2">
    <source>
        <dbReference type="Proteomes" id="UP001443914"/>
    </source>
</evidence>
<accession>A0AAW1HNT0</accession>
<evidence type="ECO:0000313" key="1">
    <source>
        <dbReference type="EMBL" id="KAK9678054.1"/>
    </source>
</evidence>
<reference evidence="1" key="1">
    <citation type="submission" date="2024-03" db="EMBL/GenBank/DDBJ databases">
        <title>WGS assembly of Saponaria officinalis var. Norfolk2.</title>
        <authorList>
            <person name="Jenkins J."/>
            <person name="Shu S."/>
            <person name="Grimwood J."/>
            <person name="Barry K."/>
            <person name="Goodstein D."/>
            <person name="Schmutz J."/>
            <person name="Leebens-Mack J."/>
            <person name="Osbourn A."/>
        </authorList>
    </citation>
    <scope>NUCLEOTIDE SEQUENCE [LARGE SCALE GENOMIC DNA]</scope>
    <source>
        <strain evidence="1">JIC</strain>
    </source>
</reference>
<protein>
    <recommendedName>
        <fullName evidence="3">Reverse transcriptase zinc-binding domain-containing protein</fullName>
    </recommendedName>
</protein>
<dbReference type="AlphaFoldDB" id="A0AAW1HNT0"/>
<dbReference type="EMBL" id="JBDFQZ010000011">
    <property type="protein sequence ID" value="KAK9678054.1"/>
    <property type="molecule type" value="Genomic_DNA"/>
</dbReference>
<sequence length="134" mass="15961">MAWLIRNVSLNTRENLCRFRICEFDLCCLCEMEQQTDAHLFGGCVYTRLVQARVKDWIDGARARCMKKRSSKLLLNVQNAIEYRIWNQRNQYRVLMKLDMPAIVARQVIDIVCDRVRLLLVLPIRDYDSFILYL</sequence>
<name>A0AAW1HNT0_SAPOF</name>
<proteinExistence type="predicted"/>
<dbReference type="Proteomes" id="UP001443914">
    <property type="component" value="Unassembled WGS sequence"/>
</dbReference>
<keyword evidence="2" id="KW-1185">Reference proteome</keyword>